<evidence type="ECO:0000259" key="4">
    <source>
        <dbReference type="Pfam" id="PF00108"/>
    </source>
</evidence>
<accession>A0AAV1YSQ8</accession>
<protein>
    <recommendedName>
        <fullName evidence="4">Thiolase N-terminal domain-containing protein</fullName>
    </recommendedName>
</protein>
<name>A0AAV1YSQ8_9ARAC</name>
<evidence type="ECO:0000256" key="1">
    <source>
        <dbReference type="ARBA" id="ARBA00010982"/>
    </source>
</evidence>
<keyword evidence="3" id="KW-0012">Acyltransferase</keyword>
<dbReference type="InterPro" id="IPR016039">
    <property type="entry name" value="Thiolase-like"/>
</dbReference>
<organism evidence="5 6">
    <name type="scientific">Larinioides sclopetarius</name>
    <dbReference type="NCBI Taxonomy" id="280406"/>
    <lineage>
        <taxon>Eukaryota</taxon>
        <taxon>Metazoa</taxon>
        <taxon>Ecdysozoa</taxon>
        <taxon>Arthropoda</taxon>
        <taxon>Chelicerata</taxon>
        <taxon>Arachnida</taxon>
        <taxon>Araneae</taxon>
        <taxon>Araneomorphae</taxon>
        <taxon>Entelegynae</taxon>
        <taxon>Araneoidea</taxon>
        <taxon>Araneidae</taxon>
        <taxon>Larinioides</taxon>
    </lineage>
</organism>
<dbReference type="GO" id="GO:0006635">
    <property type="term" value="P:fatty acid beta-oxidation"/>
    <property type="evidence" value="ECO:0007669"/>
    <property type="project" value="TreeGrafter"/>
</dbReference>
<dbReference type="EMBL" id="CAXIEN010000001">
    <property type="protein sequence ID" value="CAL1260857.1"/>
    <property type="molecule type" value="Genomic_DNA"/>
</dbReference>
<evidence type="ECO:0000256" key="3">
    <source>
        <dbReference type="ARBA" id="ARBA00023315"/>
    </source>
</evidence>
<reference evidence="5 6" key="1">
    <citation type="submission" date="2024-04" db="EMBL/GenBank/DDBJ databases">
        <authorList>
            <person name="Rising A."/>
            <person name="Reimegard J."/>
            <person name="Sonavane S."/>
            <person name="Akerstrom W."/>
            <person name="Nylinder S."/>
            <person name="Hedman E."/>
            <person name="Kallberg Y."/>
        </authorList>
    </citation>
    <scope>NUCLEOTIDE SEQUENCE [LARGE SCALE GENOMIC DNA]</scope>
</reference>
<keyword evidence="6" id="KW-1185">Reference proteome</keyword>
<dbReference type="AlphaFoldDB" id="A0AAV1YSQ8"/>
<dbReference type="Pfam" id="PF00108">
    <property type="entry name" value="Thiolase_N"/>
    <property type="match status" value="1"/>
</dbReference>
<feature type="domain" description="Thiolase N-terminal" evidence="4">
    <location>
        <begin position="1"/>
        <end position="80"/>
    </location>
</feature>
<proteinExistence type="inferred from homology"/>
<dbReference type="SUPFAM" id="SSF53901">
    <property type="entry name" value="Thiolase-like"/>
    <property type="match status" value="1"/>
</dbReference>
<dbReference type="GO" id="GO:0005739">
    <property type="term" value="C:mitochondrion"/>
    <property type="evidence" value="ECO:0007669"/>
    <property type="project" value="TreeGrafter"/>
</dbReference>
<gene>
    <name evidence="5" type="ORF">LARSCL_LOCUS74</name>
</gene>
<comment type="caution">
    <text evidence="5">The sequence shown here is derived from an EMBL/GenBank/DDBJ whole genome shotgun (WGS) entry which is preliminary data.</text>
</comment>
<dbReference type="PANTHER" id="PTHR18919">
    <property type="entry name" value="ACETYL-COA C-ACYLTRANSFERASE"/>
    <property type="match status" value="1"/>
</dbReference>
<sequence>MVAGGMESMSNSPYYLARGDTPYGGVHLQDSLVYDGLTDAYQKFHMGVCGENTAKKMGISRQEQDEFALNSYKKTASAVEHLIRHSSDF</sequence>
<comment type="similarity">
    <text evidence="1">Belongs to the thiolase-like superfamily. Thiolase family.</text>
</comment>
<evidence type="ECO:0000256" key="2">
    <source>
        <dbReference type="ARBA" id="ARBA00022679"/>
    </source>
</evidence>
<dbReference type="InterPro" id="IPR020616">
    <property type="entry name" value="Thiolase_N"/>
</dbReference>
<dbReference type="GO" id="GO:0003985">
    <property type="term" value="F:acetyl-CoA C-acetyltransferase activity"/>
    <property type="evidence" value="ECO:0007669"/>
    <property type="project" value="TreeGrafter"/>
</dbReference>
<dbReference type="PANTHER" id="PTHR18919:SF156">
    <property type="entry name" value="ACETYL-COA ACETYLTRANSFERASE, MITOCHONDRIAL"/>
    <property type="match status" value="1"/>
</dbReference>
<dbReference type="Proteomes" id="UP001497382">
    <property type="component" value="Unassembled WGS sequence"/>
</dbReference>
<dbReference type="Gene3D" id="3.40.47.10">
    <property type="match status" value="1"/>
</dbReference>
<keyword evidence="2" id="KW-0808">Transferase</keyword>
<evidence type="ECO:0000313" key="6">
    <source>
        <dbReference type="Proteomes" id="UP001497382"/>
    </source>
</evidence>
<evidence type="ECO:0000313" key="5">
    <source>
        <dbReference type="EMBL" id="CAL1260857.1"/>
    </source>
</evidence>